<keyword evidence="1" id="KW-0175">Coiled coil</keyword>
<feature type="compositionally biased region" description="Basic and acidic residues" evidence="2">
    <location>
        <begin position="478"/>
        <end position="501"/>
    </location>
</feature>
<dbReference type="OrthoDB" id="5100978at2759"/>
<feature type="coiled-coil region" evidence="1">
    <location>
        <begin position="143"/>
        <end position="170"/>
    </location>
</feature>
<evidence type="ECO:0000256" key="2">
    <source>
        <dbReference type="SAM" id="MobiDB-lite"/>
    </source>
</evidence>
<feature type="region of interest" description="Disordered" evidence="2">
    <location>
        <begin position="359"/>
        <end position="400"/>
    </location>
</feature>
<feature type="compositionally biased region" description="Low complexity" evidence="2">
    <location>
        <begin position="61"/>
        <end position="89"/>
    </location>
</feature>
<gene>
    <name evidence="3" type="ORF">FNYG_08058</name>
</gene>
<feature type="region of interest" description="Disordered" evidence="2">
    <location>
        <begin position="449"/>
        <end position="517"/>
    </location>
</feature>
<reference evidence="3 4" key="1">
    <citation type="submission" date="2017-06" db="EMBL/GenBank/DDBJ databases">
        <title>Genome of Fusarium nygamai isolate CS10214.</title>
        <authorList>
            <person name="Gardiner D.M."/>
            <person name="Obanor F."/>
            <person name="Kazan K."/>
        </authorList>
    </citation>
    <scope>NUCLEOTIDE SEQUENCE [LARGE SCALE GENOMIC DNA]</scope>
    <source>
        <strain evidence="3 4">CS10214</strain>
    </source>
</reference>
<feature type="region of interest" description="Disordered" evidence="2">
    <location>
        <begin position="283"/>
        <end position="320"/>
    </location>
</feature>
<evidence type="ECO:0000313" key="4">
    <source>
        <dbReference type="Proteomes" id="UP000236664"/>
    </source>
</evidence>
<feature type="compositionally biased region" description="Polar residues" evidence="2">
    <location>
        <begin position="17"/>
        <end position="27"/>
    </location>
</feature>
<evidence type="ECO:0000256" key="1">
    <source>
        <dbReference type="SAM" id="Coils"/>
    </source>
</evidence>
<accession>A0A2K0W8E7</accession>
<dbReference type="EMBL" id="MTQA01000101">
    <property type="protein sequence ID" value="PNP78579.1"/>
    <property type="molecule type" value="Genomic_DNA"/>
</dbReference>
<feature type="region of interest" description="Disordered" evidence="2">
    <location>
        <begin position="1"/>
        <end position="108"/>
    </location>
</feature>
<dbReference type="AlphaFoldDB" id="A0A2K0W8E7"/>
<sequence>MATAGPSGYGLVADQAESAQNSRSADSARQLPPHRTPLRSPSPCESFTRIPKPSSSHRRYSYSSLVHSSKSSSGPSRPASPNSSPASSVQEDSIIDEEVKEPEPDLPKAPEHFIKVFSVPKALFNIYETYREWHFGFAPMQNVQALEMELKQANLKREKAEQQVRDLTERLSSVAEPGPKIQPSEPERKCSEVEKVTPAKLRKERDARRRELIENSGNMPLEERFKELAGWSEKVEADIDAAQDRNTLLDDMLDKASRDIKKLKGEELSLKANRKVLEKQLELSRKQRISGHDSSTQTEGPKGEGVACQTTMARDDQKSITLRAEPVRPLAFRIVQENRLAELQRENDRLLQENEEMRNALEQPQSQDSPPEESESEINDATPEEAQIRSADAGVEVQSADVDMGGIATGQDSAAPENIEAPVVPTIPPATSEAGEILRFNLGRVLSSINRDPISSSDDARRRRDSRRHERRRRREQRRLEREEEARQRQQGRSEREEDARRPRKRHGQSRKTYRQRKKGLSPLAWVRYRQTWMDFLSLSYMFSSPLKLS</sequence>
<feature type="coiled-coil region" evidence="1">
    <location>
        <begin position="246"/>
        <end position="280"/>
    </location>
</feature>
<keyword evidence="4" id="KW-1185">Reference proteome</keyword>
<name>A0A2K0W8E7_GIBNY</name>
<comment type="caution">
    <text evidence="3">The sequence shown here is derived from an EMBL/GenBank/DDBJ whole genome shotgun (WGS) entry which is preliminary data.</text>
</comment>
<evidence type="ECO:0000313" key="3">
    <source>
        <dbReference type="EMBL" id="PNP78579.1"/>
    </source>
</evidence>
<proteinExistence type="predicted"/>
<protein>
    <submittedName>
        <fullName evidence="3">Uncharacterized protein</fullName>
    </submittedName>
</protein>
<organism evidence="3 4">
    <name type="scientific">Gibberella nygamai</name>
    <name type="common">Bean root rot disease fungus</name>
    <name type="synonym">Fusarium nygamai</name>
    <dbReference type="NCBI Taxonomy" id="42673"/>
    <lineage>
        <taxon>Eukaryota</taxon>
        <taxon>Fungi</taxon>
        <taxon>Dikarya</taxon>
        <taxon>Ascomycota</taxon>
        <taxon>Pezizomycotina</taxon>
        <taxon>Sordariomycetes</taxon>
        <taxon>Hypocreomycetidae</taxon>
        <taxon>Hypocreales</taxon>
        <taxon>Nectriaceae</taxon>
        <taxon>Fusarium</taxon>
        <taxon>Fusarium fujikuroi species complex</taxon>
    </lineage>
</organism>
<feature type="compositionally biased region" description="Basic residues" evidence="2">
    <location>
        <begin position="463"/>
        <end position="477"/>
    </location>
</feature>
<dbReference type="Proteomes" id="UP000236664">
    <property type="component" value="Unassembled WGS sequence"/>
</dbReference>
<feature type="compositionally biased region" description="Basic residues" evidence="2">
    <location>
        <begin position="502"/>
        <end position="517"/>
    </location>
</feature>